<dbReference type="EMBL" id="VSSQ01001946">
    <property type="protein sequence ID" value="MPM12266.1"/>
    <property type="molecule type" value="Genomic_DNA"/>
</dbReference>
<comment type="caution">
    <text evidence="8">The sequence shown here is derived from an EMBL/GenBank/DDBJ whole genome shotgun (WGS) entry which is preliminary data.</text>
</comment>
<dbReference type="InterPro" id="IPR052357">
    <property type="entry name" value="Orn_Lys_Arg_decarboxylase-I"/>
</dbReference>
<gene>
    <name evidence="8" type="primary">speA_20</name>
    <name evidence="8" type="ORF">SDC9_58618</name>
</gene>
<evidence type="ECO:0000256" key="2">
    <source>
        <dbReference type="ARBA" id="ARBA00010671"/>
    </source>
</evidence>
<keyword evidence="4" id="KW-0663">Pyridoxal phosphate</keyword>
<evidence type="ECO:0000313" key="8">
    <source>
        <dbReference type="EMBL" id="MPM12266.1"/>
    </source>
</evidence>
<dbReference type="AlphaFoldDB" id="A0A644X7V6"/>
<reference evidence="8" key="1">
    <citation type="submission" date="2019-08" db="EMBL/GenBank/DDBJ databases">
        <authorList>
            <person name="Kucharzyk K."/>
            <person name="Murdoch R.W."/>
            <person name="Higgins S."/>
            <person name="Loffler F."/>
        </authorList>
    </citation>
    <scope>NUCLEOTIDE SEQUENCE</scope>
</reference>
<evidence type="ECO:0000256" key="5">
    <source>
        <dbReference type="ARBA" id="ARBA00023239"/>
    </source>
</evidence>
<evidence type="ECO:0000256" key="4">
    <source>
        <dbReference type="ARBA" id="ARBA00022898"/>
    </source>
</evidence>
<feature type="domain" description="Orn/Lys/Arg decarboxylases family 1 pyridoxal-P attachment site" evidence="6">
    <location>
        <begin position="7"/>
        <end position="247"/>
    </location>
</feature>
<dbReference type="GO" id="GO:0008792">
    <property type="term" value="F:arginine decarboxylase activity"/>
    <property type="evidence" value="ECO:0007669"/>
    <property type="project" value="UniProtKB-EC"/>
</dbReference>
<dbReference type="InterPro" id="IPR015421">
    <property type="entry name" value="PyrdxlP-dep_Trfase_major"/>
</dbReference>
<protein>
    <submittedName>
        <fullName evidence="8">Arginine decarboxylase</fullName>
        <ecNumber evidence="8">4.1.1.19</ecNumber>
    </submittedName>
</protein>
<dbReference type="Pfam" id="PF03711">
    <property type="entry name" value="OKR_DC_1_C"/>
    <property type="match status" value="1"/>
</dbReference>
<evidence type="ECO:0000259" key="6">
    <source>
        <dbReference type="Pfam" id="PF01276"/>
    </source>
</evidence>
<dbReference type="Gene3D" id="3.40.640.10">
    <property type="entry name" value="Type I PLP-dependent aspartate aminotransferase-like (Major domain)"/>
    <property type="match status" value="1"/>
</dbReference>
<evidence type="ECO:0000259" key="7">
    <source>
        <dbReference type="Pfam" id="PF03711"/>
    </source>
</evidence>
<dbReference type="Gene3D" id="3.90.100.10">
    <property type="entry name" value="Orn/Lys/Arg decarboxylase, C-terminal domain"/>
    <property type="match status" value="1"/>
</dbReference>
<keyword evidence="5 8" id="KW-0456">Lyase</keyword>
<dbReference type="InterPro" id="IPR036633">
    <property type="entry name" value="Prn/Lys/Arg_de-COase_C_sf"/>
</dbReference>
<dbReference type="InterPro" id="IPR015424">
    <property type="entry name" value="PyrdxlP-dep_Trfase"/>
</dbReference>
<dbReference type="InterPro" id="IPR000310">
    <property type="entry name" value="Orn/Lys/Arg_deCO2ase_major_dom"/>
</dbReference>
<dbReference type="PANTHER" id="PTHR43277:SF4">
    <property type="entry name" value="ARGININE DECARBOXYLASE"/>
    <property type="match status" value="1"/>
</dbReference>
<dbReference type="SUPFAM" id="SSF55904">
    <property type="entry name" value="Ornithine decarboxylase C-terminal domain"/>
    <property type="match status" value="1"/>
</dbReference>
<feature type="domain" description="Orn/Lys/Arg decarboxylase C-terminal" evidence="7">
    <location>
        <begin position="375"/>
        <end position="415"/>
    </location>
</feature>
<evidence type="ECO:0000256" key="3">
    <source>
        <dbReference type="ARBA" id="ARBA00022793"/>
    </source>
</evidence>
<organism evidence="8">
    <name type="scientific">bioreactor metagenome</name>
    <dbReference type="NCBI Taxonomy" id="1076179"/>
    <lineage>
        <taxon>unclassified sequences</taxon>
        <taxon>metagenomes</taxon>
        <taxon>ecological metagenomes</taxon>
    </lineage>
</organism>
<keyword evidence="3" id="KW-0210">Decarboxylase</keyword>
<dbReference type="PANTHER" id="PTHR43277">
    <property type="entry name" value="ARGININE DECARBOXYLASE"/>
    <property type="match status" value="1"/>
</dbReference>
<dbReference type="EC" id="4.1.1.19" evidence="8"/>
<sequence length="443" mass="48178">MPGHKGRGLAGFWRDELAKWDVTEISRTDNLHAPHGAILTAEREMAKAYGAKASFYVVNGSTNAVQAMILALSEDDKLLLSRDCHRSAVSGAALRGIEIETILPRFDEETKLLGMVTPEDLERELERTHATAVLITSPNAYGLCADVAGLAKVAHSHGALLLVDGAHGAHFPFSDALPHGLGGIADLFAHSQHKTMDALTQAASLHLGECRIGEYQVRRALAMTETTSPSYLLMASLDWSVYMAKRRDWTAQIARIAALEPKIEAIEGLIVPKTPERCGVFERDRTRLVLDVTGRGLSGYEAQAHLEQNGVYIEMADARRLVLITTPNDDASWYARLLSALETLPVKETAEGKSHHEPLRYGHHEKAMSFRAAAFCALEQVRLEDAAGRVASEPIGVYPPGIAIVMPGEVITKQDVESLLRERALGGALFGARGGMALVTEKR</sequence>
<dbReference type="SUPFAM" id="SSF53383">
    <property type="entry name" value="PLP-dependent transferases"/>
    <property type="match status" value="1"/>
</dbReference>
<dbReference type="Pfam" id="PF01276">
    <property type="entry name" value="OKR_DC_1"/>
    <property type="match status" value="1"/>
</dbReference>
<name>A0A644X7V6_9ZZZZ</name>
<comment type="similarity">
    <text evidence="2">Belongs to the Orn/Lys/Arg decarboxylase class-I family.</text>
</comment>
<proteinExistence type="inferred from homology"/>
<evidence type="ECO:0000256" key="1">
    <source>
        <dbReference type="ARBA" id="ARBA00001933"/>
    </source>
</evidence>
<dbReference type="InterPro" id="IPR008286">
    <property type="entry name" value="Prn/Lys/Arg_de-COase_C"/>
</dbReference>
<accession>A0A644X7V6</accession>
<comment type="cofactor">
    <cofactor evidence="1">
        <name>pyridoxal 5'-phosphate</name>
        <dbReference type="ChEBI" id="CHEBI:597326"/>
    </cofactor>
</comment>